<sequence>MQFVLLLIILVLLILGPQWWVRSVLARYSKEDQEFPGTGGELARHLLKRLSLNHVKVESTPEGQGDHYDPVSGFVRLSPQNLDGRSLTAIVTAAHEVGHAIQDAQGYAPFRWRVRLVGVAQVAERLGSFLLFAVPVLTLITRAPGAGVIMFLAAASTLGVGLLVQLMTLPVEWNASFSRAMPLLASGYIKQEQLPAARRILRACALTYLASSLASLLNFWRWMRLVKH</sequence>
<dbReference type="InterPro" id="IPR007395">
    <property type="entry name" value="Zn_peptidase_2"/>
</dbReference>
<gene>
    <name evidence="2" type="ORF">FHK82_17615</name>
</gene>
<keyword evidence="1" id="KW-0472">Membrane</keyword>
<comment type="caution">
    <text evidence="2">The sequence shown here is derived from an EMBL/GenBank/DDBJ whole genome shotgun (WGS) entry which is preliminary data.</text>
</comment>
<dbReference type="EMBL" id="VMRY01000131">
    <property type="protein sequence ID" value="TVT48627.1"/>
    <property type="molecule type" value="Genomic_DNA"/>
</dbReference>
<keyword evidence="1" id="KW-0812">Transmembrane</keyword>
<dbReference type="PANTHER" id="PTHR36434">
    <property type="entry name" value="MEMBRANE PROTEASE YUGP-RELATED"/>
    <property type="match status" value="1"/>
</dbReference>
<evidence type="ECO:0000256" key="1">
    <source>
        <dbReference type="SAM" id="Phobius"/>
    </source>
</evidence>
<dbReference type="Pfam" id="PF04298">
    <property type="entry name" value="Zn_peptidase_2"/>
    <property type="match status" value="1"/>
</dbReference>
<name>A0A558CIP1_9GAMM</name>
<accession>A0A558CIP1</accession>
<protein>
    <submittedName>
        <fullName evidence="2">Zinc metallopeptidase</fullName>
    </submittedName>
</protein>
<dbReference type="AlphaFoldDB" id="A0A558CIP1"/>
<proteinExistence type="predicted"/>
<evidence type="ECO:0000313" key="3">
    <source>
        <dbReference type="Proteomes" id="UP000317355"/>
    </source>
</evidence>
<reference evidence="2 3" key="1">
    <citation type="submission" date="2019-07" db="EMBL/GenBank/DDBJ databases">
        <title>The pathways for chlorine oxyanion respiration interact through the shared metabolite chlorate.</title>
        <authorList>
            <person name="Barnum T.P."/>
            <person name="Cheng Y."/>
            <person name="Hill K.A."/>
            <person name="Lucas L.N."/>
            <person name="Carlson H.K."/>
            <person name="Coates J.D."/>
        </authorList>
    </citation>
    <scope>NUCLEOTIDE SEQUENCE [LARGE SCALE GENOMIC DNA]</scope>
    <source>
        <strain evidence="2">BK-3</strain>
    </source>
</reference>
<dbReference type="PANTHER" id="PTHR36434:SF1">
    <property type="entry name" value="MEMBRANE PROTEASE YUGP-RELATED"/>
    <property type="match status" value="1"/>
</dbReference>
<feature type="transmembrane region" description="Helical" evidence="1">
    <location>
        <begin position="148"/>
        <end position="168"/>
    </location>
</feature>
<feature type="transmembrane region" description="Helical" evidence="1">
    <location>
        <begin position="200"/>
        <end position="220"/>
    </location>
</feature>
<keyword evidence="1" id="KW-1133">Transmembrane helix</keyword>
<evidence type="ECO:0000313" key="2">
    <source>
        <dbReference type="EMBL" id="TVT48627.1"/>
    </source>
</evidence>
<organism evidence="2 3">
    <name type="scientific">Sedimenticola thiotaurini</name>
    <dbReference type="NCBI Taxonomy" id="1543721"/>
    <lineage>
        <taxon>Bacteria</taxon>
        <taxon>Pseudomonadati</taxon>
        <taxon>Pseudomonadota</taxon>
        <taxon>Gammaproteobacteria</taxon>
        <taxon>Chromatiales</taxon>
        <taxon>Sedimenticolaceae</taxon>
        <taxon>Sedimenticola</taxon>
    </lineage>
</organism>
<dbReference type="Proteomes" id="UP000317355">
    <property type="component" value="Unassembled WGS sequence"/>
</dbReference>